<proteinExistence type="predicted"/>
<sequence>MQSRRGDFHLLFVLLKIYQTFSTTNNKMISPNRKAYLFIIEEICNKDTGIFNMDVYNEDENVLITE</sequence>
<protein>
    <submittedName>
        <fullName evidence="1">Uncharacterized protein</fullName>
    </submittedName>
</protein>
<dbReference type="HOGENOM" id="CLU_2821945_0_0_10"/>
<reference evidence="1 2" key="1">
    <citation type="submission" date="2008-12" db="EMBL/GenBank/DDBJ databases">
        <authorList>
            <person name="Fulton L."/>
            <person name="Clifton S."/>
            <person name="Fulton B."/>
            <person name="Xu J."/>
            <person name="Minx P."/>
            <person name="Pepin K.H."/>
            <person name="Johnson M."/>
            <person name="Bhonagiri V."/>
            <person name="Nash W.E."/>
            <person name="Mardis E.R."/>
            <person name="Wilson R.K."/>
        </authorList>
    </citation>
    <scope>NUCLEOTIDE SEQUENCE [LARGE SCALE GENOMIC DNA]</scope>
    <source>
        <strain evidence="1 2">DSM 14838</strain>
    </source>
</reference>
<reference evidence="1 2" key="2">
    <citation type="submission" date="2009-01" db="EMBL/GenBank/DDBJ databases">
        <title>Draft genome sequence of Bacteroides cellulosilyticus (DSM 14838).</title>
        <authorList>
            <person name="Sudarsanam P."/>
            <person name="Ley R."/>
            <person name="Guruge J."/>
            <person name="Turnbaugh P.J."/>
            <person name="Mahowald M."/>
            <person name="Liep D."/>
            <person name="Gordon J."/>
        </authorList>
    </citation>
    <scope>NUCLEOTIDE SEQUENCE [LARGE SCALE GENOMIC DNA]</scope>
    <source>
        <strain evidence="1 2">DSM 14838</strain>
    </source>
</reference>
<dbReference type="AlphaFoldDB" id="E2NFY2"/>
<gene>
    <name evidence="1" type="ORF">BACCELL_03204</name>
</gene>
<evidence type="ECO:0000313" key="2">
    <source>
        <dbReference type="Proteomes" id="UP000003711"/>
    </source>
</evidence>
<comment type="caution">
    <text evidence="1">The sequence shown here is derived from an EMBL/GenBank/DDBJ whole genome shotgun (WGS) entry which is preliminary data.</text>
</comment>
<evidence type="ECO:0000313" key="1">
    <source>
        <dbReference type="EMBL" id="EEF89203.1"/>
    </source>
</evidence>
<name>E2NFY2_9BACE</name>
<dbReference type="EMBL" id="ACCH01000227">
    <property type="protein sequence ID" value="EEF89203.1"/>
    <property type="molecule type" value="Genomic_DNA"/>
</dbReference>
<accession>E2NFY2</accession>
<dbReference type="Proteomes" id="UP000003711">
    <property type="component" value="Unassembled WGS sequence"/>
</dbReference>
<organism evidence="1 2">
    <name type="scientific">Bacteroides cellulosilyticus DSM 14838</name>
    <dbReference type="NCBI Taxonomy" id="537012"/>
    <lineage>
        <taxon>Bacteria</taxon>
        <taxon>Pseudomonadati</taxon>
        <taxon>Bacteroidota</taxon>
        <taxon>Bacteroidia</taxon>
        <taxon>Bacteroidales</taxon>
        <taxon>Bacteroidaceae</taxon>
        <taxon>Bacteroides</taxon>
    </lineage>
</organism>